<dbReference type="SUPFAM" id="SSF51182">
    <property type="entry name" value="RmlC-like cupins"/>
    <property type="match status" value="1"/>
</dbReference>
<organism evidence="1 2">
    <name type="scientific">Tardibacter chloracetimidivorans</name>
    <dbReference type="NCBI Taxonomy" id="1921510"/>
    <lineage>
        <taxon>Bacteria</taxon>
        <taxon>Pseudomonadati</taxon>
        <taxon>Pseudomonadota</taxon>
        <taxon>Alphaproteobacteria</taxon>
        <taxon>Sphingomonadales</taxon>
        <taxon>Sphingomonadaceae</taxon>
        <taxon>Tardibacter</taxon>
    </lineage>
</organism>
<evidence type="ECO:0000313" key="2">
    <source>
        <dbReference type="Proteomes" id="UP000182063"/>
    </source>
</evidence>
<sequence length="158" mass="18316">MVIRHAIAHRALRTMTSRLPDLVIGDPARPYLKRWYVIPRNPLFNIYLHQVLRSDDDRALHDHPWWNVSWLLAGEYVEHTIDAGGIHHRRLRTGGDFKFRSARSPHRLEIRPGTSALTLFITGPRIREWGFHCPDAGWRHWRDFTAGANGEVVGKGCE</sequence>
<dbReference type="EMBL" id="CP018221">
    <property type="protein sequence ID" value="API58302.1"/>
    <property type="molecule type" value="Genomic_DNA"/>
</dbReference>
<dbReference type="STRING" id="1921510.BSL82_02420"/>
<gene>
    <name evidence="1" type="ORF">BSL82_02420</name>
</gene>
<proteinExistence type="predicted"/>
<name>A0A1L3ZRP5_9SPHN</name>
<accession>A0A1L3ZRP5</accession>
<dbReference type="AlphaFoldDB" id="A0A1L3ZRP5"/>
<evidence type="ECO:0008006" key="3">
    <source>
        <dbReference type="Google" id="ProtNLM"/>
    </source>
</evidence>
<keyword evidence="2" id="KW-1185">Reference proteome</keyword>
<dbReference type="Proteomes" id="UP000182063">
    <property type="component" value="Chromosome"/>
</dbReference>
<evidence type="ECO:0000313" key="1">
    <source>
        <dbReference type="EMBL" id="API58302.1"/>
    </source>
</evidence>
<dbReference type="OrthoDB" id="950196at2"/>
<dbReference type="InterPro" id="IPR011051">
    <property type="entry name" value="RmlC_Cupin_sf"/>
</dbReference>
<dbReference type="KEGG" id="sphj:BSL82_02420"/>
<protein>
    <recommendedName>
        <fullName evidence="3">Cupin</fullName>
    </recommendedName>
</protein>
<reference evidence="2" key="1">
    <citation type="submission" date="2016-11" db="EMBL/GenBank/DDBJ databases">
        <title>Complete Genome Sequence of alachlor-degrading Sphingomonas sp. strain JJ-A5.</title>
        <authorList>
            <person name="Lee H."/>
            <person name="Ka J.-O."/>
        </authorList>
    </citation>
    <scope>NUCLEOTIDE SEQUENCE [LARGE SCALE GENOMIC DNA]</scope>
    <source>
        <strain evidence="2">JJ-A5</strain>
    </source>
</reference>